<dbReference type="AlphaFoldDB" id="A0A7H0GUF0"/>
<dbReference type="GO" id="GO:0006388">
    <property type="term" value="P:tRNA splicing, via endonucleolytic cleavage and ligation"/>
    <property type="evidence" value="ECO:0007669"/>
    <property type="project" value="UniProtKB-UniRule"/>
</dbReference>
<dbReference type="HAMAP" id="MF_00299">
    <property type="entry name" value="KptA"/>
    <property type="match status" value="1"/>
</dbReference>
<dbReference type="InterPro" id="IPR022928">
    <property type="entry name" value="RNA_2'-PTrans_KptA"/>
</dbReference>
<dbReference type="Gene3D" id="1.10.10.970">
    <property type="entry name" value="RNA 2'-phosphotransferase, Tpt1/KptA family, N-terminal domain"/>
    <property type="match status" value="1"/>
</dbReference>
<dbReference type="NCBIfam" id="NF002014">
    <property type="entry name" value="PRK00819.1-4"/>
    <property type="match status" value="1"/>
</dbReference>
<dbReference type="Proteomes" id="UP000516093">
    <property type="component" value="Chromosome"/>
</dbReference>
<evidence type="ECO:0000256" key="4">
    <source>
        <dbReference type="ARBA" id="ARBA00025212"/>
    </source>
</evidence>
<evidence type="ECO:0000256" key="2">
    <source>
        <dbReference type="ARBA" id="ARBA00022679"/>
    </source>
</evidence>
<dbReference type="GO" id="GO:0003950">
    <property type="term" value="F:NAD+ poly-ADP-ribosyltransferase activity"/>
    <property type="evidence" value="ECO:0007669"/>
    <property type="project" value="InterPro"/>
</dbReference>
<dbReference type="PANTHER" id="PTHR12684">
    <property type="entry name" value="PUTATIVE PHOSPHOTRANSFERASE"/>
    <property type="match status" value="1"/>
</dbReference>
<keyword evidence="2 5" id="KW-0808">Transferase</keyword>
<name>A0A7H0GUF0_9BACT</name>
<evidence type="ECO:0000256" key="3">
    <source>
        <dbReference type="ARBA" id="ARBA00023027"/>
    </source>
</evidence>
<dbReference type="InterPro" id="IPR042081">
    <property type="entry name" value="RNA_2'-PTrans_C"/>
</dbReference>
<dbReference type="GO" id="GO:0000215">
    <property type="term" value="F:tRNA 2'-phosphotransferase activity"/>
    <property type="evidence" value="ECO:0007669"/>
    <property type="project" value="TreeGrafter"/>
</dbReference>
<comment type="similarity">
    <text evidence="1 5">Belongs to the KptA/TPT1 family.</text>
</comment>
<keyword evidence="7" id="KW-1185">Reference proteome</keyword>
<evidence type="ECO:0000313" key="6">
    <source>
        <dbReference type="EMBL" id="QNP51916.1"/>
    </source>
</evidence>
<keyword evidence="3 5" id="KW-0520">NAD</keyword>
<accession>A0A7H0GUF0</accession>
<dbReference type="InterPro" id="IPR002745">
    <property type="entry name" value="Ptrans_KptA/Tpt1"/>
</dbReference>
<evidence type="ECO:0000256" key="1">
    <source>
        <dbReference type="ARBA" id="ARBA00009836"/>
    </source>
</evidence>
<dbReference type="RefSeq" id="WP_187732184.1">
    <property type="nucleotide sequence ID" value="NZ_BMFN01000002.1"/>
</dbReference>
<organism evidence="6 7">
    <name type="scientific">Hymenobacter qilianensis</name>
    <dbReference type="NCBI Taxonomy" id="1385715"/>
    <lineage>
        <taxon>Bacteria</taxon>
        <taxon>Pseudomonadati</taxon>
        <taxon>Bacteroidota</taxon>
        <taxon>Cytophagia</taxon>
        <taxon>Cytophagales</taxon>
        <taxon>Hymenobacteraceae</taxon>
        <taxon>Hymenobacter</taxon>
    </lineage>
</organism>
<dbReference type="EC" id="2.7.1.-" evidence="5"/>
<dbReference type="EMBL" id="CP060784">
    <property type="protein sequence ID" value="QNP51916.1"/>
    <property type="molecule type" value="Genomic_DNA"/>
</dbReference>
<reference evidence="6 7" key="1">
    <citation type="submission" date="2020-08" db="EMBL/GenBank/DDBJ databases">
        <title>Genome sequence of Hymenobacter qilianensis JCM 19763T.</title>
        <authorList>
            <person name="Hyun D.-W."/>
            <person name="Bae J.-W."/>
        </authorList>
    </citation>
    <scope>NUCLEOTIDE SEQUENCE [LARGE SCALE GENOMIC DNA]</scope>
    <source>
        <strain evidence="6 7">JCM 19763</strain>
    </source>
</reference>
<sequence>MQNKALSKTLSYVLRHKPEEFGLALDAQGWVSVAELLRALQNQRHEVTPEQLNEVVATNDKQRFSLSADGTKIRANQGHSVAVDLGLTPITPPELLYHGTATRFLASIRKDGLRSGSRQHVHLSADAVTAEAVGRRHGKPVVLTVQASRLHRAGGLFYLSANGVWLTEAVPAEYLQAEDSCRM</sequence>
<evidence type="ECO:0000256" key="5">
    <source>
        <dbReference type="HAMAP-Rule" id="MF_00299"/>
    </source>
</evidence>
<gene>
    <name evidence="5" type="primary">kptA</name>
    <name evidence="6" type="ORF">H9L05_18635</name>
</gene>
<dbReference type="InterPro" id="IPR042080">
    <property type="entry name" value="RNA_2'-PTrans_N"/>
</dbReference>
<dbReference type="Pfam" id="PF01885">
    <property type="entry name" value="PTS_2-RNA"/>
    <property type="match status" value="1"/>
</dbReference>
<evidence type="ECO:0000313" key="7">
    <source>
        <dbReference type="Proteomes" id="UP000516093"/>
    </source>
</evidence>
<dbReference type="Gene3D" id="3.20.170.30">
    <property type="match status" value="1"/>
</dbReference>
<protein>
    <recommendedName>
        <fullName evidence="5">Probable RNA 2'-phosphotransferase</fullName>
        <ecNumber evidence="5">2.7.1.-</ecNumber>
    </recommendedName>
</protein>
<proteinExistence type="inferred from homology"/>
<dbReference type="SUPFAM" id="SSF56399">
    <property type="entry name" value="ADP-ribosylation"/>
    <property type="match status" value="1"/>
</dbReference>
<dbReference type="KEGG" id="hqi:H9L05_18635"/>
<comment type="function">
    <text evidence="4 5">Removes the 2'-phosphate from RNA via an intermediate in which the phosphate is ADP-ribosylated by NAD followed by a presumed transesterification to release the RNA and generate ADP-ribose 1''-2''-cyclic phosphate (APPR&gt;P). May function as an ADP-ribosylase.</text>
</comment>
<dbReference type="PANTHER" id="PTHR12684:SF2">
    <property type="entry name" value="TRNA 2'-PHOSPHOTRANSFERASE 1"/>
    <property type="match status" value="1"/>
</dbReference>